<dbReference type="GO" id="GO:0090313">
    <property type="term" value="P:regulation of protein targeting to membrane"/>
    <property type="evidence" value="ECO:0007669"/>
    <property type="project" value="TreeGrafter"/>
</dbReference>
<dbReference type="PANTHER" id="PTHR30441">
    <property type="entry name" value="DUF748 DOMAIN-CONTAINING PROTEIN"/>
    <property type="match status" value="1"/>
</dbReference>
<feature type="transmembrane region" description="Helical" evidence="1">
    <location>
        <begin position="12"/>
        <end position="36"/>
    </location>
</feature>
<proteinExistence type="predicted"/>
<dbReference type="GO" id="GO:0005886">
    <property type="term" value="C:plasma membrane"/>
    <property type="evidence" value="ECO:0007669"/>
    <property type="project" value="TreeGrafter"/>
</dbReference>
<dbReference type="AlphaFoldDB" id="A0A401IX60"/>
<dbReference type="Pfam" id="PF05170">
    <property type="entry name" value="AsmA"/>
    <property type="match status" value="2"/>
</dbReference>
<gene>
    <name evidence="3" type="ORF">MBESOW_P0202</name>
</gene>
<evidence type="ECO:0000259" key="2">
    <source>
        <dbReference type="Pfam" id="PF05170"/>
    </source>
</evidence>
<keyword evidence="4" id="KW-1185">Reference proteome</keyword>
<dbReference type="PANTHER" id="PTHR30441:SF4">
    <property type="entry name" value="PROTEIN ASMA"/>
    <property type="match status" value="1"/>
</dbReference>
<evidence type="ECO:0000313" key="3">
    <source>
        <dbReference type="EMBL" id="GBH28949.1"/>
    </source>
</evidence>
<organism evidence="3 4">
    <name type="scientific">Sphingobium xenophagum</name>
    <dbReference type="NCBI Taxonomy" id="121428"/>
    <lineage>
        <taxon>Bacteria</taxon>
        <taxon>Pseudomonadati</taxon>
        <taxon>Pseudomonadota</taxon>
        <taxon>Alphaproteobacteria</taxon>
        <taxon>Sphingomonadales</taxon>
        <taxon>Sphingomonadaceae</taxon>
        <taxon>Sphingobium</taxon>
    </lineage>
</organism>
<protein>
    <submittedName>
        <fullName evidence="3">AsmA family protein</fullName>
    </submittedName>
</protein>
<dbReference type="InterPro" id="IPR007844">
    <property type="entry name" value="AsmA"/>
</dbReference>
<accession>A0A401IX60</accession>
<dbReference type="STRING" id="1192759.GCA_000277525_02391"/>
<keyword evidence="1" id="KW-0812">Transmembrane</keyword>
<evidence type="ECO:0000256" key="1">
    <source>
        <dbReference type="SAM" id="Phobius"/>
    </source>
</evidence>
<sequence>MGMTAGSRWAVRIGVGLLVLIGLLILLLAAFPWGMFKGRIEDRLSDRIGKRVTIGSMVREDSLSFHPVVRLTDIKVPQPDWAPGNADLARVGEARVGFSALALLTGGPVLERLDLAHARLSFYRAADGRESWSGERSHASDDKGQRPALRSLTVSDSRIAYRDDKRGRSVDAALMVDARGLRLSGTGDVRGHPVRVTASGAPIVGRKTGARWPFKAEIAGEAVGMTIDGTMDGPLDIGHLRGRVTGHAIDLRVLDAIIEAGLPGTQPVRLAAQVVRDRPDWTIENLKGTIGRSDIAGHATIRKRDGRTRIDGAIASARFDFDDLSSNEGKRKAAAKRAKLGERLIPDTAIDLSRMARTDGRLEVRADRLLWPGSSPFRSLRGTLRLERSRLVVEPLRLGLTRGILTGRLAVDQRQGGPRLDLALNLRSARLLDFFPEARIDGGLTGRVALNGPGRTIRQAVGRSSGTIALVGRDGSIPARTAALMGQDVGKGLTVDKDKMAVLRCVVARFDVSNGVARANPVLIDTSRAQTRIAGTIRLTDEVMALEASGQPKQGSLLRLNGTVPIGGTIKQPDIRVPTEARSTKGILKMIGKAIAGDKVPRARDADCEGLAKTAMR</sequence>
<keyword evidence="1" id="KW-0472">Membrane</keyword>
<feature type="domain" description="AsmA" evidence="2">
    <location>
        <begin position="284"/>
        <end position="521"/>
    </location>
</feature>
<reference evidence="3 4" key="1">
    <citation type="submission" date="2014-12" db="EMBL/GenBank/DDBJ databases">
        <title>Whole genome sequencing of Sphingobium xenophagum OW59.</title>
        <authorList>
            <person name="Ohta Y."/>
            <person name="Nishi S."/>
            <person name="Hatada Y."/>
        </authorList>
    </citation>
    <scope>NUCLEOTIDE SEQUENCE [LARGE SCALE GENOMIC DNA]</scope>
    <source>
        <strain evidence="3 4">OW59</strain>
    </source>
</reference>
<name>A0A401IX60_SPHXE</name>
<feature type="domain" description="AsmA" evidence="2">
    <location>
        <begin position="3"/>
        <end position="142"/>
    </location>
</feature>
<evidence type="ECO:0000313" key="4">
    <source>
        <dbReference type="Proteomes" id="UP000290975"/>
    </source>
</evidence>
<dbReference type="EMBL" id="BBQY01000001">
    <property type="protein sequence ID" value="GBH28949.1"/>
    <property type="molecule type" value="Genomic_DNA"/>
</dbReference>
<keyword evidence="1" id="KW-1133">Transmembrane helix</keyword>
<comment type="caution">
    <text evidence="3">The sequence shown here is derived from an EMBL/GenBank/DDBJ whole genome shotgun (WGS) entry which is preliminary data.</text>
</comment>
<dbReference type="Proteomes" id="UP000290975">
    <property type="component" value="Unassembled WGS sequence"/>
</dbReference>
<dbReference type="InterPro" id="IPR052894">
    <property type="entry name" value="AsmA-related"/>
</dbReference>